<name>A0A388KXZ7_CHABU</name>
<dbReference type="InterPro" id="IPR001680">
    <property type="entry name" value="WD40_rpt"/>
</dbReference>
<dbReference type="PANTHER" id="PTHR13720">
    <property type="entry name" value="WD-40 REPEAT PROTEIN"/>
    <property type="match status" value="1"/>
</dbReference>
<dbReference type="PROSITE" id="PS00678">
    <property type="entry name" value="WD_REPEATS_1"/>
    <property type="match status" value="1"/>
</dbReference>
<dbReference type="Gene3D" id="2.130.10.10">
    <property type="entry name" value="YVTN repeat-like/Quinoprotein amine dehydrogenase"/>
    <property type="match status" value="3"/>
</dbReference>
<dbReference type="AlphaFoldDB" id="A0A388KXZ7"/>
<dbReference type="Proteomes" id="UP000265515">
    <property type="component" value="Unassembled WGS sequence"/>
</dbReference>
<evidence type="ECO:0000313" key="4">
    <source>
        <dbReference type="EMBL" id="GBG74823.1"/>
    </source>
</evidence>
<dbReference type="STRING" id="69332.A0A388KXZ7"/>
<dbReference type="InterPro" id="IPR036322">
    <property type="entry name" value="WD40_repeat_dom_sf"/>
</dbReference>
<reference evidence="4 5" key="1">
    <citation type="journal article" date="2018" name="Cell">
        <title>The Chara Genome: Secondary Complexity and Implications for Plant Terrestrialization.</title>
        <authorList>
            <person name="Nishiyama T."/>
            <person name="Sakayama H."/>
            <person name="Vries J.D."/>
            <person name="Buschmann H."/>
            <person name="Saint-Marcoux D."/>
            <person name="Ullrich K.K."/>
            <person name="Haas F.B."/>
            <person name="Vanderstraeten L."/>
            <person name="Becker D."/>
            <person name="Lang D."/>
            <person name="Vosolsobe S."/>
            <person name="Rombauts S."/>
            <person name="Wilhelmsson P.K.I."/>
            <person name="Janitza P."/>
            <person name="Kern R."/>
            <person name="Heyl A."/>
            <person name="Rumpler F."/>
            <person name="Villalobos L.I.A.C."/>
            <person name="Clay J.M."/>
            <person name="Skokan R."/>
            <person name="Toyoda A."/>
            <person name="Suzuki Y."/>
            <person name="Kagoshima H."/>
            <person name="Schijlen E."/>
            <person name="Tajeshwar N."/>
            <person name="Catarino B."/>
            <person name="Hetherington A.J."/>
            <person name="Saltykova A."/>
            <person name="Bonnot C."/>
            <person name="Breuninger H."/>
            <person name="Symeonidi A."/>
            <person name="Radhakrishnan G.V."/>
            <person name="Van Nieuwerburgh F."/>
            <person name="Deforce D."/>
            <person name="Chang C."/>
            <person name="Karol K.G."/>
            <person name="Hedrich R."/>
            <person name="Ulvskov P."/>
            <person name="Glockner G."/>
            <person name="Delwiche C.F."/>
            <person name="Petrasek J."/>
            <person name="Van de Peer Y."/>
            <person name="Friml J."/>
            <person name="Beilby M."/>
            <person name="Dolan L."/>
            <person name="Kohara Y."/>
            <person name="Sugano S."/>
            <person name="Fujiyama A."/>
            <person name="Delaux P.-M."/>
            <person name="Quint M."/>
            <person name="TheiBen G."/>
            <person name="Hagemann M."/>
            <person name="Harholt J."/>
            <person name="Dunand C."/>
            <person name="Zachgo S."/>
            <person name="Langdale J."/>
            <person name="Maumus F."/>
            <person name="Straeten D.V.D."/>
            <person name="Gould S.B."/>
            <person name="Rensing S.A."/>
        </authorList>
    </citation>
    <scope>NUCLEOTIDE SEQUENCE [LARGE SCALE GENOMIC DNA]</scope>
    <source>
        <strain evidence="4 5">S276</strain>
    </source>
</reference>
<dbReference type="InterPro" id="IPR015943">
    <property type="entry name" value="WD40/YVTN_repeat-like_dom_sf"/>
</dbReference>
<evidence type="ECO:0000256" key="1">
    <source>
        <dbReference type="ARBA" id="ARBA00022574"/>
    </source>
</evidence>
<feature type="repeat" description="WD" evidence="3">
    <location>
        <begin position="377"/>
        <end position="412"/>
    </location>
</feature>
<sequence length="691" mass="75112">MRIKRSTLGTVPGKNSKNFFLGVASADSAMMTGSTLEARKTTKERENLKYGEDPPEGKVELDHVIGFSGRCIAMQGSSKNGIVYSAGCLILTSDLAQLHNQHVLQGHSAFVSAMAVDHGGNRIISGQYPPPMPKQRPAPLLVWDLPSEKNTNALLGLTATPLCIAFSCDDRFVAAGDEEGRVYVWDMHSDRSDPCGGYKGPSAMTALTWGRTRIDEGGIAGDSNRETTLGANSLFPPPQKRYAIITAHRNLVRKVDLSYDASYALLGTATGEVCVFSISSDVYRTIVPISANGVHSLCAVGDYVYAGAGDGKVTKLKGKDKDWEKVLETYLEGKVTSLSPLQDGSSILAGTDSGIMYRLDCATLEGELLSEHTVKDITALATSPGIGHAIVGCTSDAQIRIWDLQDYKVTSSFIQSRKPPVTCSTLSEDGKILAVGQQDGSLTCFNRASGQVLWHNACAHRGAVTSVILTEKSVMSSGQDKAVRLWPLRAPELLYQFTDSQAPAVNILLDARDSSILHACYEDRLIVHYDLNIKRRAKYHTVPDGGRFVNMGQMKTGDCELVTASTEGRIVTWDYRDPKPTRIWIDDQEVRVRTMALSPSGKFAAYGTDDGVLKVIKLSRCQLFAYAKGAVGRIQCLVWTPDGKHIICSDAKGGQVKPDSMLVYKPRVRPGVTTREIAPRSRGQVMPRESR</sequence>
<evidence type="ECO:0000313" key="5">
    <source>
        <dbReference type="Proteomes" id="UP000265515"/>
    </source>
</evidence>
<comment type="caution">
    <text evidence="4">The sequence shown here is derived from an EMBL/GenBank/DDBJ whole genome shotgun (WGS) entry which is preliminary data.</text>
</comment>
<keyword evidence="2" id="KW-0677">Repeat</keyword>
<gene>
    <name evidence="4" type="ORF">CBR_g19335</name>
</gene>
<dbReference type="PANTHER" id="PTHR13720:SF53">
    <property type="entry name" value="ANAPHASE-PROMOTING COMPLEX SUBUNIT 4 WD40 DOMAIN-CONTAINING PROTEIN"/>
    <property type="match status" value="1"/>
</dbReference>
<dbReference type="OrthoDB" id="2013972at2759"/>
<dbReference type="InterPro" id="IPR050630">
    <property type="entry name" value="WD_repeat_EMAP"/>
</dbReference>
<dbReference type="PROSITE" id="PS50082">
    <property type="entry name" value="WD_REPEATS_2"/>
    <property type="match status" value="2"/>
</dbReference>
<dbReference type="EMBL" id="BFEA01000211">
    <property type="protein sequence ID" value="GBG74823.1"/>
    <property type="molecule type" value="Genomic_DNA"/>
</dbReference>
<dbReference type="SUPFAM" id="SSF50998">
    <property type="entry name" value="Quinoprotein alcohol dehydrogenase-like"/>
    <property type="match status" value="1"/>
</dbReference>
<accession>A0A388KXZ7</accession>
<proteinExistence type="predicted"/>
<dbReference type="OMA" id="RIMVYNF"/>
<keyword evidence="1 3" id="KW-0853">WD repeat</keyword>
<feature type="repeat" description="WD" evidence="3">
    <location>
        <begin position="457"/>
        <end position="496"/>
    </location>
</feature>
<dbReference type="GO" id="GO:0005929">
    <property type="term" value="C:cilium"/>
    <property type="evidence" value="ECO:0007669"/>
    <property type="project" value="UniProtKB-ARBA"/>
</dbReference>
<dbReference type="InterPro" id="IPR011047">
    <property type="entry name" value="Quinoprotein_ADH-like_sf"/>
</dbReference>
<dbReference type="InterPro" id="IPR019775">
    <property type="entry name" value="WD40_repeat_CS"/>
</dbReference>
<dbReference type="SMART" id="SM00320">
    <property type="entry name" value="WD40"/>
    <property type="match status" value="8"/>
</dbReference>
<evidence type="ECO:0000256" key="2">
    <source>
        <dbReference type="ARBA" id="ARBA00022737"/>
    </source>
</evidence>
<organism evidence="4 5">
    <name type="scientific">Chara braunii</name>
    <name type="common">Braun's stonewort</name>
    <dbReference type="NCBI Taxonomy" id="69332"/>
    <lineage>
        <taxon>Eukaryota</taxon>
        <taxon>Viridiplantae</taxon>
        <taxon>Streptophyta</taxon>
        <taxon>Charophyceae</taxon>
        <taxon>Charales</taxon>
        <taxon>Characeae</taxon>
        <taxon>Chara</taxon>
    </lineage>
</organism>
<dbReference type="Gramene" id="GBG74823">
    <property type="protein sequence ID" value="GBG74823"/>
    <property type="gene ID" value="CBR_g19335"/>
</dbReference>
<evidence type="ECO:0008006" key="6">
    <source>
        <dbReference type="Google" id="ProtNLM"/>
    </source>
</evidence>
<dbReference type="Pfam" id="PF00400">
    <property type="entry name" value="WD40"/>
    <property type="match status" value="1"/>
</dbReference>
<keyword evidence="5" id="KW-1185">Reference proteome</keyword>
<protein>
    <recommendedName>
        <fullName evidence="6">Anaphase-promoting complex subunit 4 WD40 domain-containing protein</fullName>
    </recommendedName>
</protein>
<evidence type="ECO:0000256" key="3">
    <source>
        <dbReference type="PROSITE-ProRule" id="PRU00221"/>
    </source>
</evidence>
<dbReference type="SUPFAM" id="SSF50978">
    <property type="entry name" value="WD40 repeat-like"/>
    <property type="match status" value="1"/>
</dbReference>